<dbReference type="InterPro" id="IPR018227">
    <property type="entry name" value="Amino_acid_transport_2"/>
</dbReference>
<proteinExistence type="predicted"/>
<keyword evidence="2" id="KW-0813">Transport</keyword>
<evidence type="ECO:0000256" key="5">
    <source>
        <dbReference type="ARBA" id="ARBA00022692"/>
    </source>
</evidence>
<accession>A0A2S0WGM7</accession>
<evidence type="ECO:0000256" key="2">
    <source>
        <dbReference type="ARBA" id="ARBA00022448"/>
    </source>
</evidence>
<organism evidence="8 9">
    <name type="scientific">Corynebacterium liangguodongii</name>
    <dbReference type="NCBI Taxonomy" id="2079535"/>
    <lineage>
        <taxon>Bacteria</taxon>
        <taxon>Bacillati</taxon>
        <taxon>Actinomycetota</taxon>
        <taxon>Actinomycetes</taxon>
        <taxon>Mycobacteriales</taxon>
        <taxon>Corynebacteriaceae</taxon>
        <taxon>Corynebacterium</taxon>
    </lineage>
</organism>
<name>A0A2S0WGM7_9CORY</name>
<keyword evidence="7" id="KW-0472">Membrane</keyword>
<evidence type="ECO:0000313" key="9">
    <source>
        <dbReference type="Proteomes" id="UP000244754"/>
    </source>
</evidence>
<keyword evidence="9" id="KW-1185">Reference proteome</keyword>
<protein>
    <submittedName>
        <fullName evidence="8">Uncharacterized protein</fullName>
    </submittedName>
</protein>
<dbReference type="Proteomes" id="UP000244754">
    <property type="component" value="Chromosome"/>
</dbReference>
<sequence>MIAPRATQGVSDRVLRYGVIAFVFVTGVLVAVLNPSILDLISVIGGIFMTFLVYLVPFLLFRKAKAFAHYAHRPDALFVGFMGAVIMAVSVWEMFR</sequence>
<dbReference type="PANTHER" id="PTHR35334:SF2">
    <property type="entry name" value="SERINE TRANSPORTER SDAC"/>
    <property type="match status" value="1"/>
</dbReference>
<evidence type="ECO:0000256" key="7">
    <source>
        <dbReference type="ARBA" id="ARBA00023136"/>
    </source>
</evidence>
<dbReference type="KEGG" id="clia:C3E79_10990"/>
<dbReference type="GO" id="GO:0003333">
    <property type="term" value="P:amino acid transmembrane transport"/>
    <property type="evidence" value="ECO:0007669"/>
    <property type="project" value="InterPro"/>
</dbReference>
<dbReference type="PANTHER" id="PTHR35334">
    <property type="entry name" value="SERINE TRANSPORTER"/>
    <property type="match status" value="1"/>
</dbReference>
<dbReference type="GO" id="GO:0005886">
    <property type="term" value="C:plasma membrane"/>
    <property type="evidence" value="ECO:0007669"/>
    <property type="project" value="UniProtKB-SubCell"/>
</dbReference>
<gene>
    <name evidence="8" type="ORF">C3E79_10990</name>
</gene>
<reference evidence="9" key="1">
    <citation type="submission" date="2018-01" db="EMBL/GenBank/DDBJ databases">
        <authorList>
            <person name="Li J."/>
        </authorList>
    </citation>
    <scope>NUCLEOTIDE SEQUENCE [LARGE SCALE GENOMIC DNA]</scope>
    <source>
        <strain evidence="9">2184</strain>
    </source>
</reference>
<dbReference type="AlphaFoldDB" id="A0A2S0WGM7"/>
<keyword evidence="3" id="KW-1003">Cell membrane</keyword>
<evidence type="ECO:0000256" key="3">
    <source>
        <dbReference type="ARBA" id="ARBA00022475"/>
    </source>
</evidence>
<evidence type="ECO:0000256" key="1">
    <source>
        <dbReference type="ARBA" id="ARBA00004429"/>
    </source>
</evidence>
<evidence type="ECO:0000256" key="4">
    <source>
        <dbReference type="ARBA" id="ARBA00022519"/>
    </source>
</evidence>
<evidence type="ECO:0000256" key="6">
    <source>
        <dbReference type="ARBA" id="ARBA00022989"/>
    </source>
</evidence>
<comment type="subcellular location">
    <subcellularLocation>
        <location evidence="1">Cell inner membrane</location>
        <topology evidence="1">Multi-pass membrane protein</topology>
    </subcellularLocation>
</comment>
<evidence type="ECO:0000313" key="8">
    <source>
        <dbReference type="EMBL" id="AWB84931.1"/>
    </source>
</evidence>
<keyword evidence="5" id="KW-0812">Transmembrane</keyword>
<keyword evidence="4" id="KW-0997">Cell inner membrane</keyword>
<dbReference type="EMBL" id="CP026948">
    <property type="protein sequence ID" value="AWB84931.1"/>
    <property type="molecule type" value="Genomic_DNA"/>
</dbReference>
<dbReference type="OrthoDB" id="1627372at2"/>
<keyword evidence="6" id="KW-1133">Transmembrane helix</keyword>